<protein>
    <recommendedName>
        <fullName evidence="2">Gylcosyl hydrolase 115 C-terminal domain-containing protein</fullName>
    </recommendedName>
</protein>
<dbReference type="RefSeq" id="WP_079426045.1">
    <property type="nucleotide sequence ID" value="NZ_MZGV01000038.1"/>
</dbReference>
<dbReference type="SUPFAM" id="SSF55545">
    <property type="entry name" value="beta-N-acetylhexosaminidase-like domain"/>
    <property type="match status" value="1"/>
</dbReference>
<dbReference type="Gene3D" id="3.20.20.520">
    <property type="entry name" value="Glycosyl hydrolase family 115"/>
    <property type="match status" value="1"/>
</dbReference>
<dbReference type="PANTHER" id="PTHR37842:SF2">
    <property type="entry name" value="GYLCOSYL HYDROLASE 115 C-TERMINAL DOMAIN-CONTAINING PROTEIN"/>
    <property type="match status" value="1"/>
</dbReference>
<evidence type="ECO:0000259" key="2">
    <source>
        <dbReference type="Pfam" id="PF17829"/>
    </source>
</evidence>
<dbReference type="InterPro" id="IPR029018">
    <property type="entry name" value="Hex-like_dom2"/>
</dbReference>
<dbReference type="Pfam" id="PF17829">
    <property type="entry name" value="GH115_C"/>
    <property type="match status" value="1"/>
</dbReference>
<organism evidence="3 4">
    <name type="scientific">Clostridium oryzae</name>
    <dbReference type="NCBI Taxonomy" id="1450648"/>
    <lineage>
        <taxon>Bacteria</taxon>
        <taxon>Bacillati</taxon>
        <taxon>Bacillota</taxon>
        <taxon>Clostridia</taxon>
        <taxon>Eubacteriales</taxon>
        <taxon>Clostridiaceae</taxon>
        <taxon>Clostridium</taxon>
    </lineage>
</organism>
<dbReference type="Gene3D" id="2.60.120.1620">
    <property type="match status" value="1"/>
</dbReference>
<dbReference type="InterPro" id="IPR041437">
    <property type="entry name" value="GH115_C"/>
</dbReference>
<dbReference type="Gene3D" id="1.20.58.2150">
    <property type="match status" value="1"/>
</dbReference>
<dbReference type="OrthoDB" id="8727830at2"/>
<gene>
    <name evidence="3" type="ORF">CLORY_31020</name>
</gene>
<dbReference type="EMBL" id="MZGV01000038">
    <property type="protein sequence ID" value="OPJ59885.1"/>
    <property type="molecule type" value="Genomic_DNA"/>
</dbReference>
<dbReference type="GO" id="GO:0005975">
    <property type="term" value="P:carbohydrate metabolic process"/>
    <property type="evidence" value="ECO:0007669"/>
    <property type="project" value="UniProtKB-ARBA"/>
</dbReference>
<dbReference type="InterPro" id="IPR042301">
    <property type="entry name" value="GH115_sf"/>
</dbReference>
<evidence type="ECO:0000313" key="3">
    <source>
        <dbReference type="EMBL" id="OPJ59885.1"/>
    </source>
</evidence>
<dbReference type="Gene3D" id="3.30.379.10">
    <property type="entry name" value="Chitobiase/beta-hexosaminidase domain 2-like"/>
    <property type="match status" value="1"/>
</dbReference>
<dbReference type="AlphaFoldDB" id="A0A1V4IJI2"/>
<dbReference type="InterPro" id="IPR031924">
    <property type="entry name" value="GH115"/>
</dbReference>
<proteinExistence type="predicted"/>
<dbReference type="STRING" id="1450648.CLORY_31020"/>
<evidence type="ECO:0000313" key="4">
    <source>
        <dbReference type="Proteomes" id="UP000190080"/>
    </source>
</evidence>
<sequence length="1059" mass="122499">MKYVDETYSIGDFKLVYNNKAADIYVSSEDFKGVIRAVKTLREDINKVSRILPKLRTSEQLSENTVIIGTIGNSPIIDRLIAEGKLDAADVKEKWEAFVIQTVDNPMTDVDKALVIAGSNKRGTIFGVYDLSEQIGISPWHWWADIPARHRDDLIVRQGIYKQGEPSVKYRGIFFNDEGPSLMAWVRANYRDFTHEFYEHVFELILRLKGNYLWPAMWDNAFNEDDELNPLLADEYGIVMGTSHHEPMIRAHGEWKKHRKGPWDYSVNEEYLYRFWEHGIERNKNFESIVTLGMRGDGDEEMGGQLTFKKKIELLQKIVQDQRKIIREKMNSDVTKVPQLWALYKEVQDYYENGMRVPEDITLLWSDDNHGNLRRVPTEEERGRSGGAGIYYHLDYVGGPRSYKWINTVPLQKIWEQMHKAYEYGADRIWILNVGDLKPMEFQTEYFFRMAWNMDEFNKDNTWKYSVRWAEREFGKEYAEDISYIINRYSKLNGRLKPELLNAVELYSQTNYKEADSVIADFNEITVKAENIYEKLPDNLKDAFFQVAFYPAKASAQVTELYLTAEKNKLYAAQGRASTNELADMAEKIFEADAELTFDYNKRMAFGRWNHMMDQTHIGYTYWNYPPENIMPEVTRLKLESGAEMGVAIEGSAEAWPISSKRCILPKFDGFNRESRYIDIFNRKKDIFAFSIDADEKWIKLSSTKGTIELEKRIWIDIDWDNAPKGEDVQGSIRVSSSSGQTVAINLSLFNPVEIDRTTLEGFIESNGYISIEAEHYTKKVDTNNAGWEKIPDYGRTLSSMTVFPVKVPSTTPPENSPCLEYKVYIVNPGELEVTTLIAPTIDFIPGQGLRLGISFDDQPIKIADFSNCDWDESVIYNIRKAKTAHNVEGYGYHTLKIWMVDPIVVLQKILINMGGLKPSYLGAPESYYGGKKETGKKYGKPEELKLMAKEKALMIVRPTLRLNDVLPEKPLTAQIEVSNRDIFSHKFALTISLFDERGNIIDSVSNMGIIARKDRQMYNYCFKEVENSKRYKLKTSIIYEKNLSEYEFELEQPDQSIV</sequence>
<dbReference type="Proteomes" id="UP000190080">
    <property type="component" value="Unassembled WGS sequence"/>
</dbReference>
<evidence type="ECO:0000256" key="1">
    <source>
        <dbReference type="ARBA" id="ARBA00022801"/>
    </source>
</evidence>
<name>A0A1V4IJI2_9CLOT</name>
<reference evidence="3 4" key="1">
    <citation type="submission" date="2017-03" db="EMBL/GenBank/DDBJ databases">
        <title>Genome sequence of Clostridium oryzae DSM 28571.</title>
        <authorList>
            <person name="Poehlein A."/>
            <person name="Daniel R."/>
        </authorList>
    </citation>
    <scope>NUCLEOTIDE SEQUENCE [LARGE SCALE GENOMIC DNA]</scope>
    <source>
        <strain evidence="3 4">DSM 28571</strain>
    </source>
</reference>
<dbReference type="Pfam" id="PF15979">
    <property type="entry name" value="Glyco_hydro_115"/>
    <property type="match status" value="1"/>
</dbReference>
<keyword evidence="4" id="KW-1185">Reference proteome</keyword>
<dbReference type="GO" id="GO:0016787">
    <property type="term" value="F:hydrolase activity"/>
    <property type="evidence" value="ECO:0007669"/>
    <property type="project" value="UniProtKB-KW"/>
</dbReference>
<keyword evidence="1" id="KW-0378">Hydrolase</keyword>
<feature type="domain" description="Gylcosyl hydrolase 115 C-terminal" evidence="2">
    <location>
        <begin position="762"/>
        <end position="926"/>
    </location>
</feature>
<dbReference type="PANTHER" id="PTHR37842">
    <property type="match status" value="1"/>
</dbReference>
<accession>A0A1V4IJI2</accession>
<comment type="caution">
    <text evidence="3">The sequence shown here is derived from an EMBL/GenBank/DDBJ whole genome shotgun (WGS) entry which is preliminary data.</text>
</comment>